<sequence length="187" mass="21021">MPDSYPALYDVSNVASDDVLNVREHPTTGAEILGAFPPDRTGIEIVSISSDLTWGMVNIDERAGWVSLRYLARQPGQDWGMMPWPLDCYGTEPFWDLHGSGEDTLVLERMDEGEQHFRLSMTTMTSGRPDRYWMRGEDGPRETLMNLRREECHDGMSDRGYGLSVDILLDTVDGQEALSGCCSITPR</sequence>
<dbReference type="RefSeq" id="WP_271052616.1">
    <property type="nucleotide sequence ID" value="NZ_JAQIIO010000001.1"/>
</dbReference>
<dbReference type="Proteomes" id="UP001528040">
    <property type="component" value="Unassembled WGS sequence"/>
</dbReference>
<keyword evidence="2" id="KW-1185">Reference proteome</keyword>
<comment type="caution">
    <text evidence="1">The sequence shown here is derived from an EMBL/GenBank/DDBJ whole genome shotgun (WGS) entry which is preliminary data.</text>
</comment>
<dbReference type="Gene3D" id="2.30.30.40">
    <property type="entry name" value="SH3 Domains"/>
    <property type="match status" value="1"/>
</dbReference>
<name>A0ABT4VXP9_9RHOB</name>
<organism evidence="1 2">
    <name type="scientific">Aliiroseovarius salicola</name>
    <dbReference type="NCBI Taxonomy" id="3009082"/>
    <lineage>
        <taxon>Bacteria</taxon>
        <taxon>Pseudomonadati</taxon>
        <taxon>Pseudomonadota</taxon>
        <taxon>Alphaproteobacteria</taxon>
        <taxon>Rhodobacterales</taxon>
        <taxon>Paracoccaceae</taxon>
        <taxon>Aliiroseovarius</taxon>
    </lineage>
</organism>
<gene>
    <name evidence="1" type="ORF">O2N63_02925</name>
</gene>
<evidence type="ECO:0000313" key="1">
    <source>
        <dbReference type="EMBL" id="MDA5093030.1"/>
    </source>
</evidence>
<reference evidence="1 2" key="1">
    <citation type="submission" date="2023-01" db="EMBL/GenBank/DDBJ databases">
        <authorList>
            <person name="Yoon J.-W."/>
        </authorList>
    </citation>
    <scope>NUCLEOTIDE SEQUENCE [LARGE SCALE GENOMIC DNA]</scope>
    <source>
        <strain evidence="1 2">KMU-50</strain>
    </source>
</reference>
<accession>A0ABT4VXP9</accession>
<dbReference type="EMBL" id="JAQIIO010000001">
    <property type="protein sequence ID" value="MDA5093030.1"/>
    <property type="molecule type" value="Genomic_DNA"/>
</dbReference>
<evidence type="ECO:0000313" key="2">
    <source>
        <dbReference type="Proteomes" id="UP001528040"/>
    </source>
</evidence>
<proteinExistence type="predicted"/>
<protein>
    <submittedName>
        <fullName evidence="1">Peptide-binding protein</fullName>
    </submittedName>
</protein>